<protein>
    <submittedName>
        <fullName evidence="1">Protein translocase subunit SecDF</fullName>
    </submittedName>
</protein>
<comment type="caution">
    <text evidence="1">The sequence shown here is derived from an EMBL/GenBank/DDBJ whole genome shotgun (WGS) entry which is preliminary data.</text>
</comment>
<gene>
    <name evidence="1" type="ORF">HC176_17795</name>
</gene>
<name>A0ABX1DG94_9FLAO</name>
<proteinExistence type="predicted"/>
<dbReference type="Proteomes" id="UP000760545">
    <property type="component" value="Unassembled WGS sequence"/>
</dbReference>
<dbReference type="EMBL" id="JAAVJS010000503">
    <property type="protein sequence ID" value="NJX17327.1"/>
    <property type="molecule type" value="Genomic_DNA"/>
</dbReference>
<feature type="non-terminal residue" evidence="1">
    <location>
        <position position="1"/>
    </location>
</feature>
<sequence length="119" mass="13400">EIDRVQDLLQSTAQLEFWHVYQSNQFQNFFVQANETLKGLEEQKTETAQTTVDTTDAETDEIDALLQSADDSVEVAQQNNPLFDLMVSPGFQGGPVLATFNIKDTAKVSQYLNMPQVRN</sequence>
<reference evidence="1 2" key="1">
    <citation type="submission" date="2020-03" db="EMBL/GenBank/DDBJ databases">
        <title>Tamlana sp. nov, isolated from XXX.</title>
        <authorList>
            <person name="Cao W.R."/>
        </authorList>
    </citation>
    <scope>NUCLEOTIDE SEQUENCE [LARGE SCALE GENOMIC DNA]</scope>
    <source>
        <strain evidence="1 2">HST1-43</strain>
    </source>
</reference>
<organism evidence="1 2">
    <name type="scientific">Tamlana crocina</name>
    <dbReference type="NCBI Taxonomy" id="393006"/>
    <lineage>
        <taxon>Bacteria</taxon>
        <taxon>Pseudomonadati</taxon>
        <taxon>Bacteroidota</taxon>
        <taxon>Flavobacteriia</taxon>
        <taxon>Flavobacteriales</taxon>
        <taxon>Flavobacteriaceae</taxon>
        <taxon>Tamlana</taxon>
    </lineage>
</organism>
<feature type="non-terminal residue" evidence="1">
    <location>
        <position position="119"/>
    </location>
</feature>
<keyword evidence="2" id="KW-1185">Reference proteome</keyword>
<evidence type="ECO:0000313" key="1">
    <source>
        <dbReference type="EMBL" id="NJX17327.1"/>
    </source>
</evidence>
<dbReference type="Gene3D" id="3.30.70.3220">
    <property type="match status" value="1"/>
</dbReference>
<evidence type="ECO:0000313" key="2">
    <source>
        <dbReference type="Proteomes" id="UP000760545"/>
    </source>
</evidence>
<accession>A0ABX1DG94</accession>